<evidence type="ECO:0000313" key="5">
    <source>
        <dbReference type="EMBL" id="MBC8557861.1"/>
    </source>
</evidence>
<dbReference type="PANTHER" id="PTHR11496:SF102">
    <property type="entry name" value="ALCOHOL DEHYDROGENASE 4"/>
    <property type="match status" value="1"/>
</dbReference>
<keyword evidence="2" id="KW-0560">Oxidoreductase</keyword>
<dbReference type="EMBL" id="JACRSW010000032">
    <property type="protein sequence ID" value="MBC8557861.1"/>
    <property type="molecule type" value="Genomic_DNA"/>
</dbReference>
<evidence type="ECO:0000256" key="1">
    <source>
        <dbReference type="ARBA" id="ARBA00007358"/>
    </source>
</evidence>
<dbReference type="InterPro" id="IPR056798">
    <property type="entry name" value="ADH_Fe_C"/>
</dbReference>
<dbReference type="Pfam" id="PF25137">
    <property type="entry name" value="ADH_Fe_C"/>
    <property type="match status" value="1"/>
</dbReference>
<evidence type="ECO:0000259" key="4">
    <source>
        <dbReference type="Pfam" id="PF25137"/>
    </source>
</evidence>
<dbReference type="Pfam" id="PF00465">
    <property type="entry name" value="Fe-ADH"/>
    <property type="match status" value="1"/>
</dbReference>
<dbReference type="InterPro" id="IPR001670">
    <property type="entry name" value="ADH_Fe/GldA"/>
</dbReference>
<comment type="caution">
    <text evidence="5">The sequence shown here is derived from an EMBL/GenBank/DDBJ whole genome shotgun (WGS) entry which is preliminary data.</text>
</comment>
<dbReference type="Gene3D" id="3.40.50.1970">
    <property type="match status" value="1"/>
</dbReference>
<dbReference type="CDD" id="cd08181">
    <property type="entry name" value="PPD-like"/>
    <property type="match status" value="1"/>
</dbReference>
<comment type="similarity">
    <text evidence="1">Belongs to the iron-containing alcohol dehydrogenase family.</text>
</comment>
<reference evidence="5 6" key="1">
    <citation type="submission" date="2020-08" db="EMBL/GenBank/DDBJ databases">
        <title>Genome public.</title>
        <authorList>
            <person name="Liu C."/>
            <person name="Sun Q."/>
        </authorList>
    </citation>
    <scope>NUCLEOTIDE SEQUENCE [LARGE SCALE GENOMIC DNA]</scope>
    <source>
        <strain evidence="5 6">BX3</strain>
    </source>
</reference>
<keyword evidence="6" id="KW-1185">Reference proteome</keyword>
<protein>
    <submittedName>
        <fullName evidence="5">Iron-containing alcohol dehydrogenase</fullName>
    </submittedName>
</protein>
<feature type="domain" description="Fe-containing alcohol dehydrogenase-like C-terminal" evidence="4">
    <location>
        <begin position="185"/>
        <end position="289"/>
    </location>
</feature>
<accession>A0ABR7MVN6</accession>
<organism evidence="5 6">
    <name type="scientific">Jutongia hominis</name>
    <dbReference type="NCBI Taxonomy" id="2763664"/>
    <lineage>
        <taxon>Bacteria</taxon>
        <taxon>Bacillati</taxon>
        <taxon>Bacillota</taxon>
        <taxon>Clostridia</taxon>
        <taxon>Lachnospirales</taxon>
        <taxon>Lachnospiraceae</taxon>
        <taxon>Jutongia</taxon>
    </lineage>
</organism>
<dbReference type="InterPro" id="IPR039697">
    <property type="entry name" value="Alcohol_dehydrogenase_Fe"/>
</dbReference>
<name>A0ABR7MVN6_9FIRM</name>
<proteinExistence type="inferred from homology"/>
<dbReference type="SUPFAM" id="SSF56796">
    <property type="entry name" value="Dehydroquinate synthase-like"/>
    <property type="match status" value="1"/>
</dbReference>
<dbReference type="Gene3D" id="1.20.1090.10">
    <property type="entry name" value="Dehydroquinate synthase-like - alpha domain"/>
    <property type="match status" value="1"/>
</dbReference>
<feature type="domain" description="Alcohol dehydrogenase iron-type/glycerol dehydrogenase GldA" evidence="3">
    <location>
        <begin position="6"/>
        <end position="171"/>
    </location>
</feature>
<evidence type="ECO:0000259" key="3">
    <source>
        <dbReference type="Pfam" id="PF00465"/>
    </source>
</evidence>
<gene>
    <name evidence="5" type="ORF">H8700_09090</name>
</gene>
<evidence type="ECO:0000256" key="2">
    <source>
        <dbReference type="ARBA" id="ARBA00023002"/>
    </source>
</evidence>
<dbReference type="RefSeq" id="WP_022140964.1">
    <property type="nucleotide sequence ID" value="NZ_JACRSW010000032.1"/>
</dbReference>
<sequence>MEFYMPTQIYHEAEAVRKHGEEMAHTGKKALIVTGHSSSKKNGALKDVTDSLDKYHTAYIIYDKITENPTIESVMDAAEIGRREGTDFVIGIGGGSPLDAAKAIALMIQNRDSASSVLYQNMALRALPVVTVPTTCGTGSEVTPFAILTRDDLQTKQSISHRIYPVIALVDGKYLKTAPESVLMNTAIDALGHMLESYFNSKATDYSRMLAQYALEVWGMATDILFGMEAQEGDYDRLMFASTLAGMAITHTGTSIPHGLSYYLTYHKGIPHGKAVGYFLPGYLDSMPESLEPQVIMALRAAGFGSLEQFEGFIKEMLGTIPVTDQEAKEMVEEIANNDRKKKAVPFEITKEQIDKIVQQAR</sequence>
<evidence type="ECO:0000313" key="6">
    <source>
        <dbReference type="Proteomes" id="UP000637513"/>
    </source>
</evidence>
<dbReference type="Proteomes" id="UP000637513">
    <property type="component" value="Unassembled WGS sequence"/>
</dbReference>
<dbReference type="PANTHER" id="PTHR11496">
    <property type="entry name" value="ALCOHOL DEHYDROGENASE"/>
    <property type="match status" value="1"/>
</dbReference>